<sequence length="311" mass="33791">MLHKTLPEFAALNGLALPDGWDSWAVKPHQLRRGFAVAYYHGFEASSLDALSRFLRHFLPEMTRVYVNEALPGAIGRLREEIAARTQVARGAMSAEDRQWLVDAKKLLDDLADRGAVFNEVRCEALVHCMLAMWDGVETPIGQGAKRLYGDLDGMVAKASAKVRIGSRSNHPEAIRQPLTSLLQDYAKTHYLEPVPGHAAHCGCRPDDADDLAQAACLRAKAGHRSPWQSGGPVHEDVRPDYAFSSAYVCLGCSHCAAFKADQHVLTNTLERLEDAVARGATPASRESAADKLARFKGAIAAAKAATKGRA</sequence>
<proteinExistence type="predicted"/>
<gene>
    <name evidence="1" type="ORF">ABAZ39_18615</name>
</gene>
<dbReference type="EMBL" id="CP007794">
    <property type="protein sequence ID" value="AIB13948.1"/>
    <property type="molecule type" value="Genomic_DNA"/>
</dbReference>
<name>A0A060DS20_9PROT</name>
<protein>
    <recommendedName>
        <fullName evidence="3">Phage integrase family protein</fullName>
    </recommendedName>
</protein>
<keyword evidence="1" id="KW-0614">Plasmid</keyword>
<evidence type="ECO:0008006" key="3">
    <source>
        <dbReference type="Google" id="ProtNLM"/>
    </source>
</evidence>
<evidence type="ECO:0000313" key="1">
    <source>
        <dbReference type="EMBL" id="AIB13948.1"/>
    </source>
</evidence>
<reference evidence="1 2" key="1">
    <citation type="journal article" date="2014" name="Genome Announc.">
        <title>Complete Genome Sequence of the Model Rhizosphere Strain Azospirillum brasilense Az39, Successfully Applied in Agriculture.</title>
        <authorList>
            <person name="Rivera D."/>
            <person name="Revale S."/>
            <person name="Molina R."/>
            <person name="Gualpa J."/>
            <person name="Puente M."/>
            <person name="Maroniche G."/>
            <person name="Paris G."/>
            <person name="Baker D."/>
            <person name="Clavijo B."/>
            <person name="McLay K."/>
            <person name="Spaepen S."/>
            <person name="Perticari A."/>
            <person name="Vazquez M."/>
            <person name="Wisniewski-Dye F."/>
            <person name="Watkins C."/>
            <person name="Martinez-Abarca F."/>
            <person name="Vanderleyden J."/>
            <person name="Cassan F."/>
        </authorList>
    </citation>
    <scope>NUCLEOTIDE SEQUENCE [LARGE SCALE GENOMIC DNA]</scope>
    <source>
        <strain evidence="1 2">Az39</strain>
        <plasmid evidence="1">AbAZ39_p1</plasmid>
    </source>
</reference>
<accession>A0A060DS20</accession>
<evidence type="ECO:0000313" key="2">
    <source>
        <dbReference type="Proteomes" id="UP000027186"/>
    </source>
</evidence>
<dbReference type="KEGG" id="abq:ABAZ39_18615"/>
<organism evidence="1 2">
    <name type="scientific">Azospirillum argentinense</name>
    <dbReference type="NCBI Taxonomy" id="2970906"/>
    <lineage>
        <taxon>Bacteria</taxon>
        <taxon>Pseudomonadati</taxon>
        <taxon>Pseudomonadota</taxon>
        <taxon>Alphaproteobacteria</taxon>
        <taxon>Rhodospirillales</taxon>
        <taxon>Azospirillaceae</taxon>
        <taxon>Azospirillum</taxon>
    </lineage>
</organism>
<geneLocation type="plasmid" evidence="1 2">
    <name>AbAZ39_p1</name>
</geneLocation>
<dbReference type="AlphaFoldDB" id="A0A060DS20"/>
<dbReference type="Proteomes" id="UP000027186">
    <property type="component" value="Plasmid AbAZ39_p1"/>
</dbReference>